<comment type="similarity">
    <text evidence="2">Belongs to the GTP cyclohydrolase IV family.</text>
</comment>
<protein>
    <recommendedName>
        <fullName evidence="2">GTP cyclohydrolase FolE2</fullName>
        <ecNumber evidence="2">3.5.4.16</ecNumber>
    </recommendedName>
</protein>
<keyword evidence="4" id="KW-1185">Reference proteome</keyword>
<reference evidence="4" key="1">
    <citation type="submission" date="2017-05" db="EMBL/GenBank/DDBJ databases">
        <authorList>
            <person name="Barney B.M."/>
        </authorList>
    </citation>
    <scope>NUCLEOTIDE SEQUENCE [LARGE SCALE GENOMIC DNA]</scope>
    <source>
        <strain evidence="4">PSBB022</strain>
    </source>
</reference>
<dbReference type="GO" id="GO:0046654">
    <property type="term" value="P:tetrahydrofolate biosynthetic process"/>
    <property type="evidence" value="ECO:0007669"/>
    <property type="project" value="UniProtKB-UniRule"/>
</dbReference>
<gene>
    <name evidence="2" type="primary">folE2</name>
    <name evidence="3" type="ORF">CBP51_06360</name>
</gene>
<dbReference type="EMBL" id="NHNI01000001">
    <property type="protein sequence ID" value="OZY86636.1"/>
    <property type="molecule type" value="Genomic_DNA"/>
</dbReference>
<organism evidence="3 4">
    <name type="scientific">Cellvibrio mixtus</name>
    <dbReference type="NCBI Taxonomy" id="39650"/>
    <lineage>
        <taxon>Bacteria</taxon>
        <taxon>Pseudomonadati</taxon>
        <taxon>Pseudomonadota</taxon>
        <taxon>Gammaproteobacteria</taxon>
        <taxon>Cellvibrionales</taxon>
        <taxon>Cellvibrionaceae</taxon>
        <taxon>Cellvibrio</taxon>
    </lineage>
</organism>
<evidence type="ECO:0000313" key="3">
    <source>
        <dbReference type="EMBL" id="OZY86636.1"/>
    </source>
</evidence>
<dbReference type="HAMAP" id="MF_01527_B">
    <property type="entry name" value="GTP_cyclohydrol_B"/>
    <property type="match status" value="1"/>
</dbReference>
<dbReference type="PANTHER" id="PTHR36445:SF1">
    <property type="entry name" value="GTP CYCLOHYDROLASE MPTA"/>
    <property type="match status" value="1"/>
</dbReference>
<sequence length="312" mass="34262">MNAPTALPDVALQQLSPVNHAIDWVGMSGIALPSLCRGTPVQLHLDISVNLSNRTAKGIHMSRLYQLAQTHLANMELTQGGIAKLLRAVIESHRDLGSTAAQLTLRTQLLLKRPALISDLEGWKYYPLRLNAQWDSNRNQAELRLQVGVDYSSTCPCSAALSRQLLQDAFLAHWKNEWRYEPPTAHAIGEWLAQHGSVATPHSQRSQALVSVSLSESANTSRDDNQLPIIALIDAVEAALGTPVQTAVKRVDEQAFAKLNGENLMYVEDAVRRLQAALQPQFSAVNIQVIHRESLHQHDAVASIHSALAVPF</sequence>
<dbReference type="EC" id="3.5.4.16" evidence="2"/>
<dbReference type="RefSeq" id="WP_094984259.1">
    <property type="nucleotide sequence ID" value="NZ_NHNI01000001.1"/>
</dbReference>
<dbReference type="InterPro" id="IPR022838">
    <property type="entry name" value="GTP_cyclohydrolase_FolE2"/>
</dbReference>
<dbReference type="Gene3D" id="3.10.270.10">
    <property type="entry name" value="Urate Oxidase"/>
    <property type="match status" value="1"/>
</dbReference>
<dbReference type="Pfam" id="PF02649">
    <property type="entry name" value="GCHY-1"/>
    <property type="match status" value="1"/>
</dbReference>
<dbReference type="Proteomes" id="UP000216101">
    <property type="component" value="Unassembled WGS sequence"/>
</dbReference>
<comment type="function">
    <text evidence="2">Converts GTP to 7,8-dihydroneopterin triphosphate.</text>
</comment>
<comment type="pathway">
    <text evidence="2">Cofactor biosynthesis; 7,8-dihydroneopterin triphosphate biosynthesis; 7,8-dihydroneopterin triphosphate from GTP: step 1/1.</text>
</comment>
<proteinExistence type="inferred from homology"/>
<comment type="caution">
    <text evidence="3">The sequence shown here is derived from an EMBL/GenBank/DDBJ whole genome shotgun (WGS) entry which is preliminary data.</text>
</comment>
<dbReference type="AlphaFoldDB" id="A0A266QAI2"/>
<dbReference type="NCBIfam" id="NF010200">
    <property type="entry name" value="PRK13674.1-1"/>
    <property type="match status" value="1"/>
</dbReference>
<dbReference type="PANTHER" id="PTHR36445">
    <property type="entry name" value="GTP CYCLOHYDROLASE MPTA"/>
    <property type="match status" value="1"/>
</dbReference>
<evidence type="ECO:0000313" key="4">
    <source>
        <dbReference type="Proteomes" id="UP000216101"/>
    </source>
</evidence>
<feature type="site" description="May be catalytically important" evidence="2">
    <location>
        <position position="155"/>
    </location>
</feature>
<dbReference type="InterPro" id="IPR003801">
    <property type="entry name" value="GTP_cyclohydrolase_FolE2/MptA"/>
</dbReference>
<evidence type="ECO:0000256" key="2">
    <source>
        <dbReference type="HAMAP-Rule" id="MF_01527"/>
    </source>
</evidence>
<accession>A0A266QAI2</accession>
<dbReference type="UniPathway" id="UPA00848">
    <property type="reaction ID" value="UER00151"/>
</dbReference>
<dbReference type="GO" id="GO:0003934">
    <property type="term" value="F:GTP cyclohydrolase I activity"/>
    <property type="evidence" value="ECO:0007669"/>
    <property type="project" value="UniProtKB-UniRule"/>
</dbReference>
<comment type="catalytic activity">
    <reaction evidence="2">
        <text>GTP + H2O = 7,8-dihydroneopterin 3'-triphosphate + formate + H(+)</text>
        <dbReference type="Rhea" id="RHEA:17473"/>
        <dbReference type="ChEBI" id="CHEBI:15377"/>
        <dbReference type="ChEBI" id="CHEBI:15378"/>
        <dbReference type="ChEBI" id="CHEBI:15740"/>
        <dbReference type="ChEBI" id="CHEBI:37565"/>
        <dbReference type="ChEBI" id="CHEBI:58462"/>
        <dbReference type="EC" id="3.5.4.16"/>
    </reaction>
</comment>
<evidence type="ECO:0000256" key="1">
    <source>
        <dbReference type="ARBA" id="ARBA00022801"/>
    </source>
</evidence>
<name>A0A266QAI2_9GAMM</name>
<keyword evidence="1 2" id="KW-0378">Hydrolase</keyword>